<sequence>MLKATEQVKASKAAGVDGIPHEIWEHGGQALHVKFHELIVCSWEQGELPPDLRDAVIITLYKKKGENQTPQITEAGVISIEAMLLRTQLFWAGHVSRMEDHHLPKIVLYGELDTGCRKKGALMRQYKNSLKQHLSLGHIDCHQWSTLTSSRDS</sequence>
<gene>
    <name evidence="1" type="ORF">WISP_35281</name>
</gene>
<organism evidence="1 2">
    <name type="scientific">Willisornis vidua</name>
    <name type="common">Xingu scale-backed antbird</name>
    <dbReference type="NCBI Taxonomy" id="1566151"/>
    <lineage>
        <taxon>Eukaryota</taxon>
        <taxon>Metazoa</taxon>
        <taxon>Chordata</taxon>
        <taxon>Craniata</taxon>
        <taxon>Vertebrata</taxon>
        <taxon>Euteleostomi</taxon>
        <taxon>Archelosauria</taxon>
        <taxon>Archosauria</taxon>
        <taxon>Dinosauria</taxon>
        <taxon>Saurischia</taxon>
        <taxon>Theropoda</taxon>
        <taxon>Coelurosauria</taxon>
        <taxon>Aves</taxon>
        <taxon>Neognathae</taxon>
        <taxon>Neoaves</taxon>
        <taxon>Telluraves</taxon>
        <taxon>Australaves</taxon>
        <taxon>Passeriformes</taxon>
        <taxon>Thamnophilidae</taxon>
        <taxon>Willisornis</taxon>
    </lineage>
</organism>
<evidence type="ECO:0000313" key="2">
    <source>
        <dbReference type="Proteomes" id="UP001145742"/>
    </source>
</evidence>
<name>A0ABQ9DIV7_9PASS</name>
<proteinExistence type="predicted"/>
<dbReference type="EMBL" id="WHWB01032916">
    <property type="protein sequence ID" value="KAJ7423067.1"/>
    <property type="molecule type" value="Genomic_DNA"/>
</dbReference>
<dbReference type="Proteomes" id="UP001145742">
    <property type="component" value="Unassembled WGS sequence"/>
</dbReference>
<reference evidence="1" key="1">
    <citation type="submission" date="2019-10" db="EMBL/GenBank/DDBJ databases">
        <authorList>
            <person name="Soares A.E.R."/>
            <person name="Aleixo A."/>
            <person name="Schneider P."/>
            <person name="Miyaki C.Y."/>
            <person name="Schneider M.P."/>
            <person name="Mello C."/>
            <person name="Vasconcelos A.T.R."/>
        </authorList>
    </citation>
    <scope>NUCLEOTIDE SEQUENCE</scope>
    <source>
        <tissue evidence="1">Muscle</tissue>
    </source>
</reference>
<keyword evidence="2" id="KW-1185">Reference proteome</keyword>
<evidence type="ECO:0000313" key="1">
    <source>
        <dbReference type="EMBL" id="KAJ7423067.1"/>
    </source>
</evidence>
<comment type="caution">
    <text evidence="1">The sequence shown here is derived from an EMBL/GenBank/DDBJ whole genome shotgun (WGS) entry which is preliminary data.</text>
</comment>
<protein>
    <submittedName>
        <fullName evidence="1">Uncharacterized protein</fullName>
    </submittedName>
</protein>
<accession>A0ABQ9DIV7</accession>